<keyword evidence="1 2" id="KW-0539">Nucleus</keyword>
<proteinExistence type="predicted"/>
<organism evidence="5">
    <name type="scientific">Alexandrium monilatum</name>
    <dbReference type="NCBI Taxonomy" id="311494"/>
    <lineage>
        <taxon>Eukaryota</taxon>
        <taxon>Sar</taxon>
        <taxon>Alveolata</taxon>
        <taxon>Dinophyceae</taxon>
        <taxon>Gonyaulacales</taxon>
        <taxon>Pyrocystaceae</taxon>
        <taxon>Alexandrium</taxon>
    </lineage>
</organism>
<evidence type="ECO:0000256" key="1">
    <source>
        <dbReference type="ARBA" id="ARBA00023242"/>
    </source>
</evidence>
<feature type="compositionally biased region" description="Basic and acidic residues" evidence="3">
    <location>
        <begin position="754"/>
        <end position="763"/>
    </location>
</feature>
<dbReference type="Gene3D" id="3.80.10.10">
    <property type="entry name" value="Ribonuclease Inhibitor"/>
    <property type="match status" value="1"/>
</dbReference>
<dbReference type="InterPro" id="IPR032675">
    <property type="entry name" value="LRR_dom_sf"/>
</dbReference>
<evidence type="ECO:0000259" key="4">
    <source>
        <dbReference type="PROSITE" id="PS51037"/>
    </source>
</evidence>
<evidence type="ECO:0000313" key="5">
    <source>
        <dbReference type="EMBL" id="CAE4564415.1"/>
    </source>
</evidence>
<protein>
    <recommendedName>
        <fullName evidence="4">YEATS domain-containing protein</fullName>
    </recommendedName>
</protein>
<name>A0A7S4UXG0_9DINO</name>
<reference evidence="5" key="1">
    <citation type="submission" date="2021-01" db="EMBL/GenBank/DDBJ databases">
        <authorList>
            <person name="Corre E."/>
            <person name="Pelletier E."/>
            <person name="Niang G."/>
            <person name="Scheremetjew M."/>
            <person name="Finn R."/>
            <person name="Kale V."/>
            <person name="Holt S."/>
            <person name="Cochrane G."/>
            <person name="Meng A."/>
            <person name="Brown T."/>
            <person name="Cohen L."/>
        </authorList>
    </citation>
    <scope>NUCLEOTIDE SEQUENCE</scope>
    <source>
        <strain evidence="5">CCMP3105</strain>
    </source>
</reference>
<dbReference type="Pfam" id="PF03366">
    <property type="entry name" value="YEATS"/>
    <property type="match status" value="1"/>
</dbReference>
<feature type="region of interest" description="Disordered" evidence="3">
    <location>
        <begin position="740"/>
        <end position="763"/>
    </location>
</feature>
<dbReference type="InterPro" id="IPR055129">
    <property type="entry name" value="YEATS_dom"/>
</dbReference>
<sequence>MAEVLALDGPGCRIELTEERGMTVKQLRGVWRHVELNADGWTDSWKGTDRRPNPDFGKALRAEEVNLYQVTEHLIRPATEARRCSFVEVVARGRQPPRWFVSHWWGEPVKDFVACVQAHASLRHLADETPYWVCAYANNQWQLALEVTENPAETSFRKAMRNADGTLSIIDVGAVTFSRIWCGFEVATTLQSDARKLYDMASTAPDTREPVVITDGLSPEDVSKGEQYGKDWQGGAQGYKLRREQCFPPHVVEMAMRVRIQDGVASVEADRIHILNSIVGALDLDGSPPSDHQAYRRVNSVLHGRFAAALYRLGLESSAVNTADLQLALRNYPCRELTLCFHECMSFGNRALAAFVEFLPTGLHSLRLDCTGCTRLTCPLLALRALSRLACLTKLALDFSRCLEIFDLSMLEGLGGIHTLTELTAEFGMCTSLACCSGLKGLTGGKAERTTGLKSVTLNLSACPCLDEAGLLQGLCALPAITSLSLDLSGSNVALSTVAVHLPATLVSLSISCVRCVNVSDLSILGCCRELPRLTALALDFAMCEKLADSSGLRVVAAAPFLASVSIDLSGCTRISKKCWKVDSVENLKALYPGSSGSASRPNSRASGCAAVRKDISLPALGPPRQSARAGRIFIGNTARMCEDLDSKGRVRWAWTFYVRGDVQHVKAVTLHLHETFKDPVRQLRGPGFEAHFRGWGTFSIQVVVAWKSGGELRTVWELQFEADASQQFDVPVAQAPKAHVRASSVPRGSTVHRGPDVPRVRR</sequence>
<dbReference type="SUPFAM" id="SSF52047">
    <property type="entry name" value="RNI-like"/>
    <property type="match status" value="1"/>
</dbReference>
<feature type="domain" description="YEATS" evidence="4">
    <location>
        <begin position="623"/>
        <end position="763"/>
    </location>
</feature>
<dbReference type="PROSITE" id="PS51037">
    <property type="entry name" value="YEATS"/>
    <property type="match status" value="1"/>
</dbReference>
<dbReference type="GO" id="GO:0005634">
    <property type="term" value="C:nucleus"/>
    <property type="evidence" value="ECO:0007669"/>
    <property type="project" value="UniProtKB-SubCell"/>
</dbReference>
<accession>A0A7S4UXG0</accession>
<evidence type="ECO:0000256" key="2">
    <source>
        <dbReference type="PROSITE-ProRule" id="PRU00376"/>
    </source>
</evidence>
<dbReference type="AlphaFoldDB" id="A0A7S4UXG0"/>
<dbReference type="EMBL" id="HBNR01006118">
    <property type="protein sequence ID" value="CAE4564415.1"/>
    <property type="molecule type" value="Transcribed_RNA"/>
</dbReference>
<evidence type="ECO:0000256" key="3">
    <source>
        <dbReference type="SAM" id="MobiDB-lite"/>
    </source>
</evidence>
<gene>
    <name evidence="5" type="ORF">AMON00008_LOCUS4034</name>
</gene>
<dbReference type="Gene3D" id="2.60.40.1970">
    <property type="entry name" value="YEATS domain"/>
    <property type="match status" value="1"/>
</dbReference>
<dbReference type="InterPro" id="IPR038704">
    <property type="entry name" value="YEAST_sf"/>
</dbReference>
<comment type="subcellular location">
    <subcellularLocation>
        <location evidence="2">Nucleus</location>
    </subcellularLocation>
</comment>